<dbReference type="GO" id="GO:0006508">
    <property type="term" value="P:proteolysis"/>
    <property type="evidence" value="ECO:0007669"/>
    <property type="project" value="InterPro"/>
</dbReference>
<dbReference type="RefSeq" id="WP_163706837.1">
    <property type="nucleotide sequence ID" value="NZ_BLKZ01000001.1"/>
</dbReference>
<protein>
    <recommendedName>
        <fullName evidence="3">Peptidase M41 domain-containing protein</fullName>
    </recommendedName>
</protein>
<comment type="caution">
    <text evidence="1">The sequence shown here is derived from an EMBL/GenBank/DDBJ whole genome shotgun (WGS) entry which is preliminary data.</text>
</comment>
<gene>
    <name evidence="1" type="ORF">MBOU_02440</name>
</gene>
<dbReference type="Proteomes" id="UP000465360">
    <property type="component" value="Unassembled WGS sequence"/>
</dbReference>
<dbReference type="SUPFAM" id="SSF140990">
    <property type="entry name" value="FtsH protease domain-like"/>
    <property type="match status" value="1"/>
</dbReference>
<evidence type="ECO:0000313" key="2">
    <source>
        <dbReference type="Proteomes" id="UP000465360"/>
    </source>
</evidence>
<dbReference type="GO" id="GO:0004176">
    <property type="term" value="F:ATP-dependent peptidase activity"/>
    <property type="evidence" value="ECO:0007669"/>
    <property type="project" value="InterPro"/>
</dbReference>
<dbReference type="InterPro" id="IPR037219">
    <property type="entry name" value="Peptidase_M41-like"/>
</dbReference>
<evidence type="ECO:0008006" key="3">
    <source>
        <dbReference type="Google" id="ProtNLM"/>
    </source>
</evidence>
<sequence>MNAERSRSDDYERNLTAHHEAGHAVAVVLRGGTFSGVTLEPTLTRDGGILIHDVGEHHHFVTYAGPWAEARVQWPAALSIDSVNAKGRSFIQEVEDALWSNESDLRDYAPDLDFFPSDHLIAALSGEEPQPVIPGPHDQAWFGELERCWPVMQFVASELLSGALPTREIVARMLGTA</sequence>
<dbReference type="AlphaFoldDB" id="A0A7I9YI33"/>
<evidence type="ECO:0000313" key="1">
    <source>
        <dbReference type="EMBL" id="GFG88202.1"/>
    </source>
</evidence>
<organism evidence="1 2">
    <name type="scientific">Mycobacterium bourgelatii</name>
    <dbReference type="NCBI Taxonomy" id="1273442"/>
    <lineage>
        <taxon>Bacteria</taxon>
        <taxon>Bacillati</taxon>
        <taxon>Actinomycetota</taxon>
        <taxon>Actinomycetes</taxon>
        <taxon>Mycobacteriales</taxon>
        <taxon>Mycobacteriaceae</taxon>
        <taxon>Mycobacterium</taxon>
    </lineage>
</organism>
<dbReference type="EMBL" id="BLKZ01000001">
    <property type="protein sequence ID" value="GFG88202.1"/>
    <property type="molecule type" value="Genomic_DNA"/>
</dbReference>
<dbReference type="GO" id="GO:0005524">
    <property type="term" value="F:ATP binding"/>
    <property type="evidence" value="ECO:0007669"/>
    <property type="project" value="InterPro"/>
</dbReference>
<name>A0A7I9YI33_MYCBU</name>
<accession>A0A7I9YI33</accession>
<reference evidence="1 2" key="1">
    <citation type="journal article" date="2019" name="Emerg. Microbes Infect.">
        <title>Comprehensive subspecies identification of 175 nontuberculous mycobacteria species based on 7547 genomic profiles.</title>
        <authorList>
            <person name="Matsumoto Y."/>
            <person name="Kinjo T."/>
            <person name="Motooka D."/>
            <person name="Nabeya D."/>
            <person name="Jung N."/>
            <person name="Uechi K."/>
            <person name="Horii T."/>
            <person name="Iida T."/>
            <person name="Fujita J."/>
            <person name="Nakamura S."/>
        </authorList>
    </citation>
    <scope>NUCLEOTIDE SEQUENCE [LARGE SCALE GENOMIC DNA]</scope>
    <source>
        <strain evidence="1 2">JCM 30725</strain>
    </source>
</reference>
<proteinExistence type="predicted"/>
<dbReference type="GO" id="GO:0004222">
    <property type="term" value="F:metalloendopeptidase activity"/>
    <property type="evidence" value="ECO:0007669"/>
    <property type="project" value="InterPro"/>
</dbReference>
<keyword evidence="2" id="KW-1185">Reference proteome</keyword>